<dbReference type="Proteomes" id="UP000670475">
    <property type="component" value="Unassembled WGS sequence"/>
</dbReference>
<feature type="region of interest" description="Disordered" evidence="1">
    <location>
        <begin position="52"/>
        <end position="84"/>
    </location>
</feature>
<feature type="compositionally biased region" description="Pro residues" evidence="1">
    <location>
        <begin position="69"/>
        <end position="79"/>
    </location>
</feature>
<evidence type="ECO:0000313" key="2">
    <source>
        <dbReference type="EMBL" id="MBP0457873.1"/>
    </source>
</evidence>
<dbReference type="InterPro" id="IPR046151">
    <property type="entry name" value="DUF6153"/>
</dbReference>
<dbReference type="Pfam" id="PF19650">
    <property type="entry name" value="DUF6153"/>
    <property type="match status" value="1"/>
</dbReference>
<name>A0A940MBJ1_9ACTN</name>
<organism evidence="2 3">
    <name type="scientific">Streptomyces montanisoli</name>
    <dbReference type="NCBI Taxonomy" id="2798581"/>
    <lineage>
        <taxon>Bacteria</taxon>
        <taxon>Bacillati</taxon>
        <taxon>Actinomycetota</taxon>
        <taxon>Actinomycetes</taxon>
        <taxon>Kitasatosporales</taxon>
        <taxon>Streptomycetaceae</taxon>
        <taxon>Streptomyces</taxon>
    </lineage>
</organism>
<keyword evidence="3" id="KW-1185">Reference proteome</keyword>
<accession>A0A940MBJ1</accession>
<comment type="caution">
    <text evidence="2">The sequence shown here is derived from an EMBL/GenBank/DDBJ whole genome shotgun (WGS) entry which is preliminary data.</text>
</comment>
<evidence type="ECO:0000256" key="1">
    <source>
        <dbReference type="SAM" id="MobiDB-lite"/>
    </source>
</evidence>
<feature type="region of interest" description="Disordered" evidence="1">
    <location>
        <begin position="107"/>
        <end position="135"/>
    </location>
</feature>
<protein>
    <submittedName>
        <fullName evidence="2">Uncharacterized protein</fullName>
    </submittedName>
</protein>
<dbReference type="AlphaFoldDB" id="A0A940MBJ1"/>
<gene>
    <name evidence="2" type="ORF">JFN87_10225</name>
</gene>
<sequence length="149" mass="15143">MAFMTRSRPTQPRDGRSRALLVLALLSGLLAMHGLAAHAALPAPIAPHRTHLAASGTSTASVVHGHARPPMPARAPRPGPCGGGTDAGHDCATTLCAADTTVTTWTPPALPQVPGTPVDAPSVAPDRGAPAQTACRAPPDLSELQLLRV</sequence>
<reference evidence="2" key="1">
    <citation type="submission" date="2021-03" db="EMBL/GenBank/DDBJ databases">
        <title>Whole genome sequence of Streptomyces bomunensis MMS17-BM035.</title>
        <authorList>
            <person name="Lee J.H."/>
        </authorList>
    </citation>
    <scope>NUCLEOTIDE SEQUENCE</scope>
    <source>
        <strain evidence="2">MMS17-BM035</strain>
    </source>
</reference>
<evidence type="ECO:0000313" key="3">
    <source>
        <dbReference type="Proteomes" id="UP000670475"/>
    </source>
</evidence>
<dbReference type="EMBL" id="JAGIQL010000030">
    <property type="protein sequence ID" value="MBP0457873.1"/>
    <property type="molecule type" value="Genomic_DNA"/>
</dbReference>
<proteinExistence type="predicted"/>